<sequence>MATVHLPVGSWRQPNEGDAKRAKWIGAPSPTGMDGLGIILDMQAGPSNGSLPSSSISCGLFLFEAESTPSKPRTTWDCVENNLVPLDLQL</sequence>
<keyword evidence="3" id="KW-1185">Reference proteome</keyword>
<evidence type="ECO:0000256" key="1">
    <source>
        <dbReference type="SAM" id="MobiDB-lite"/>
    </source>
</evidence>
<protein>
    <submittedName>
        <fullName evidence="2">Uncharacterized protein</fullName>
    </submittedName>
</protein>
<organism evidence="2 3">
    <name type="scientific">Oryza rufipogon</name>
    <name type="common">Brownbeard rice</name>
    <name type="synonym">Asian wild rice</name>
    <dbReference type="NCBI Taxonomy" id="4529"/>
    <lineage>
        <taxon>Eukaryota</taxon>
        <taxon>Viridiplantae</taxon>
        <taxon>Streptophyta</taxon>
        <taxon>Embryophyta</taxon>
        <taxon>Tracheophyta</taxon>
        <taxon>Spermatophyta</taxon>
        <taxon>Magnoliopsida</taxon>
        <taxon>Liliopsida</taxon>
        <taxon>Poales</taxon>
        <taxon>Poaceae</taxon>
        <taxon>BOP clade</taxon>
        <taxon>Oryzoideae</taxon>
        <taxon>Oryzeae</taxon>
        <taxon>Oryzinae</taxon>
        <taxon>Oryza</taxon>
    </lineage>
</organism>
<reference evidence="3" key="1">
    <citation type="submission" date="2013-06" db="EMBL/GenBank/DDBJ databases">
        <authorList>
            <person name="Zhao Q."/>
        </authorList>
    </citation>
    <scope>NUCLEOTIDE SEQUENCE</scope>
    <source>
        <strain evidence="3">cv. W1943</strain>
    </source>
</reference>
<dbReference type="HOGENOM" id="CLU_2444699_0_0_1"/>
<evidence type="ECO:0000313" key="3">
    <source>
        <dbReference type="Proteomes" id="UP000008022"/>
    </source>
</evidence>
<accession>A0A0E0R703</accession>
<dbReference type="EnsemblPlants" id="ORUFI11G10280.1">
    <property type="protein sequence ID" value="ORUFI11G10280.1"/>
    <property type="gene ID" value="ORUFI11G10280"/>
</dbReference>
<feature type="region of interest" description="Disordered" evidence="1">
    <location>
        <begin position="1"/>
        <end position="28"/>
    </location>
</feature>
<dbReference type="Gramene" id="ORUFI11G10280.1">
    <property type="protein sequence ID" value="ORUFI11G10280.1"/>
    <property type="gene ID" value="ORUFI11G10280"/>
</dbReference>
<reference evidence="2" key="2">
    <citation type="submission" date="2015-06" db="UniProtKB">
        <authorList>
            <consortium name="EnsemblPlants"/>
        </authorList>
    </citation>
    <scope>IDENTIFICATION</scope>
</reference>
<name>A0A0E0R703_ORYRU</name>
<dbReference type="Proteomes" id="UP000008022">
    <property type="component" value="Unassembled WGS sequence"/>
</dbReference>
<dbReference type="AlphaFoldDB" id="A0A0E0R703"/>
<proteinExistence type="predicted"/>
<evidence type="ECO:0000313" key="2">
    <source>
        <dbReference type="EnsemblPlants" id="ORUFI11G10280.1"/>
    </source>
</evidence>